<dbReference type="HOGENOM" id="CLU_2707981_0_0_1"/>
<dbReference type="AlphaFoldDB" id="T1K0K9"/>
<evidence type="ECO:0000313" key="2">
    <source>
        <dbReference type="Proteomes" id="UP000015104"/>
    </source>
</evidence>
<reference evidence="1" key="2">
    <citation type="submission" date="2015-06" db="UniProtKB">
        <authorList>
            <consortium name="EnsemblMetazoa"/>
        </authorList>
    </citation>
    <scope>IDENTIFICATION</scope>
</reference>
<dbReference type="Proteomes" id="UP000015104">
    <property type="component" value="Unassembled WGS sequence"/>
</dbReference>
<name>T1K0K9_TETUR</name>
<dbReference type="EnsemblMetazoa" id="tetur03g08160.1">
    <property type="protein sequence ID" value="tetur03g08160.1"/>
    <property type="gene ID" value="tetur03g08160"/>
</dbReference>
<evidence type="ECO:0000313" key="1">
    <source>
        <dbReference type="EnsemblMetazoa" id="tetur03g08160.1"/>
    </source>
</evidence>
<dbReference type="EMBL" id="CAEY01001143">
    <property type="status" value="NOT_ANNOTATED_CDS"/>
    <property type="molecule type" value="Genomic_DNA"/>
</dbReference>
<reference evidence="2" key="1">
    <citation type="submission" date="2011-08" db="EMBL/GenBank/DDBJ databases">
        <authorList>
            <person name="Rombauts S."/>
        </authorList>
    </citation>
    <scope>NUCLEOTIDE SEQUENCE</scope>
    <source>
        <strain evidence="2">London</strain>
    </source>
</reference>
<sequence length="73" mass="7857">MDKILTASSLDQSKYLSSSEKGMSLTASEDDLSGLKRASSRGVIPKAKIKSVQMTLVIVLGKLSILNTKMIKD</sequence>
<accession>T1K0K9</accession>
<keyword evidence="2" id="KW-1185">Reference proteome</keyword>
<proteinExistence type="predicted"/>
<organism evidence="1 2">
    <name type="scientific">Tetranychus urticae</name>
    <name type="common">Two-spotted spider mite</name>
    <dbReference type="NCBI Taxonomy" id="32264"/>
    <lineage>
        <taxon>Eukaryota</taxon>
        <taxon>Metazoa</taxon>
        <taxon>Ecdysozoa</taxon>
        <taxon>Arthropoda</taxon>
        <taxon>Chelicerata</taxon>
        <taxon>Arachnida</taxon>
        <taxon>Acari</taxon>
        <taxon>Acariformes</taxon>
        <taxon>Trombidiformes</taxon>
        <taxon>Prostigmata</taxon>
        <taxon>Eleutherengona</taxon>
        <taxon>Raphignathae</taxon>
        <taxon>Tetranychoidea</taxon>
        <taxon>Tetranychidae</taxon>
        <taxon>Tetranychus</taxon>
    </lineage>
</organism>
<protein>
    <submittedName>
        <fullName evidence="1">Uncharacterized protein</fullName>
    </submittedName>
</protein>